<dbReference type="PANTHER" id="PTHR43876">
    <property type="entry name" value="UBIQUINONE BIOSYNTHESIS MONOOXYGENASE COQ6, MITOCHONDRIAL"/>
    <property type="match status" value="1"/>
</dbReference>
<comment type="similarity">
    <text evidence="3">Belongs to the UbiH/COQ6 family.</text>
</comment>
<accession>A0A081K7T2</accession>
<evidence type="ECO:0000256" key="4">
    <source>
        <dbReference type="ARBA" id="ARBA00022630"/>
    </source>
</evidence>
<dbReference type="STRING" id="305900.GV64_05130"/>
<dbReference type="InterPro" id="IPR036188">
    <property type="entry name" value="FAD/NAD-bd_sf"/>
</dbReference>
<comment type="cofactor">
    <cofactor evidence="1">
        <name>FAD</name>
        <dbReference type="ChEBI" id="CHEBI:57692"/>
    </cofactor>
</comment>
<dbReference type="SUPFAM" id="SSF51905">
    <property type="entry name" value="FAD/NAD(P)-binding domain"/>
    <property type="match status" value="1"/>
</dbReference>
<gene>
    <name evidence="10" type="ORF">GV64_05130</name>
</gene>
<evidence type="ECO:0000313" key="10">
    <source>
        <dbReference type="EMBL" id="KEI70208.1"/>
    </source>
</evidence>
<organism evidence="10 11">
    <name type="scientific">Endozoicomonas elysicola</name>
    <dbReference type="NCBI Taxonomy" id="305900"/>
    <lineage>
        <taxon>Bacteria</taxon>
        <taxon>Pseudomonadati</taxon>
        <taxon>Pseudomonadota</taxon>
        <taxon>Gammaproteobacteria</taxon>
        <taxon>Oceanospirillales</taxon>
        <taxon>Endozoicomonadaceae</taxon>
        <taxon>Endozoicomonas</taxon>
    </lineage>
</organism>
<dbReference type="Pfam" id="PF01494">
    <property type="entry name" value="FAD_binding_3"/>
    <property type="match status" value="1"/>
</dbReference>
<dbReference type="InterPro" id="IPR051205">
    <property type="entry name" value="UbiH/COQ6_monooxygenase"/>
</dbReference>
<sequence length="405" mass="45166">MQTIDVIIVGGGMVGASLALALDRSGMQVVLVEQQTLQARPFSMQDPWQPRVSALTEASVKLFKYLGVWEGMIAQRVCPYSHMTVWDGEGTGQVEFDSKSLPQKNLGYIVENDVIRNALLQELAGSTVQCFDEQSQLEYKLTGQGGEVILQRGEVLHAPLLVAADGAGSRLRQLSGIPSNQKDYSHHALVTTVETELCHHHTARQVFLDSGPLAFLPLQGRDGLHYCSIVWSLLPAEADRIEALSDEAFCHELQRAFESRAGQILKADKRFRFPLRQLHARQYHRQGVVLVGDAAHTIHPLAGQGVNLGFMDVAVLTEELVRANGREDDFWASYILDRYQRRRRGHNSSMMAAMTGFQNLFGANDLNIRWMRNAGLKLTNRLPLIKDMMVEHAAGLSVDIPEFIR</sequence>
<dbReference type="PANTHER" id="PTHR43876:SF7">
    <property type="entry name" value="UBIQUINONE BIOSYNTHESIS MONOOXYGENASE COQ6, MITOCHONDRIAL"/>
    <property type="match status" value="1"/>
</dbReference>
<dbReference type="InterPro" id="IPR010971">
    <property type="entry name" value="UbiH/COQ6"/>
</dbReference>
<comment type="subunit">
    <text evidence="8">Component of the Ubi complex metabolon, which regroups five ubiquinone biosynthesis proteins (UbiE, UbiF, UbiG, UbiH and UbiI) and two accessory factors (UbiK and the lipid-binding protein UbiJ).</text>
</comment>
<keyword evidence="5" id="KW-0274">FAD</keyword>
<proteinExistence type="inferred from homology"/>
<dbReference type="Gene3D" id="3.50.50.60">
    <property type="entry name" value="FAD/NAD(P)-binding domain"/>
    <property type="match status" value="2"/>
</dbReference>
<keyword evidence="11" id="KW-1185">Reference proteome</keyword>
<dbReference type="GO" id="GO:0019168">
    <property type="term" value="F:2-polyprenylphenol 6-hydroxylase activity"/>
    <property type="evidence" value="ECO:0007669"/>
    <property type="project" value="TreeGrafter"/>
</dbReference>
<dbReference type="RefSeq" id="WP_020584007.1">
    <property type="nucleotide sequence ID" value="NZ_JOJP01000001.1"/>
</dbReference>
<dbReference type="PROSITE" id="PS01304">
    <property type="entry name" value="UBIH"/>
    <property type="match status" value="1"/>
</dbReference>
<evidence type="ECO:0000259" key="9">
    <source>
        <dbReference type="Pfam" id="PF01494"/>
    </source>
</evidence>
<evidence type="ECO:0000256" key="2">
    <source>
        <dbReference type="ARBA" id="ARBA00004749"/>
    </source>
</evidence>
<protein>
    <submittedName>
        <fullName evidence="10">2-octaprenyl-3-methyl-6-methoxy-1,4-benzoquinol hydroxylase</fullName>
    </submittedName>
</protein>
<dbReference type="GO" id="GO:0110142">
    <property type="term" value="C:ubiquinone biosynthesis complex"/>
    <property type="evidence" value="ECO:0007669"/>
    <property type="project" value="UniProtKB-ARBA"/>
</dbReference>
<feature type="domain" description="FAD-binding" evidence="9">
    <location>
        <begin position="4"/>
        <end position="350"/>
    </location>
</feature>
<evidence type="ECO:0000256" key="7">
    <source>
        <dbReference type="ARBA" id="ARBA00023033"/>
    </source>
</evidence>
<name>A0A081K7T2_9GAMM</name>
<evidence type="ECO:0000256" key="1">
    <source>
        <dbReference type="ARBA" id="ARBA00001974"/>
    </source>
</evidence>
<dbReference type="PRINTS" id="PR00420">
    <property type="entry name" value="RNGMNOXGNASE"/>
</dbReference>
<dbReference type="EMBL" id="JOJP01000001">
    <property type="protein sequence ID" value="KEI70208.1"/>
    <property type="molecule type" value="Genomic_DNA"/>
</dbReference>
<dbReference type="GO" id="GO:0006744">
    <property type="term" value="P:ubiquinone biosynthetic process"/>
    <property type="evidence" value="ECO:0007669"/>
    <property type="project" value="UniProtKB-UniPathway"/>
</dbReference>
<dbReference type="InterPro" id="IPR002938">
    <property type="entry name" value="FAD-bd"/>
</dbReference>
<dbReference type="AlphaFoldDB" id="A0A081K7T2"/>
<dbReference type="NCBIfam" id="TIGR01988">
    <property type="entry name" value="Ubi-OHases"/>
    <property type="match status" value="1"/>
</dbReference>
<dbReference type="Proteomes" id="UP000027997">
    <property type="component" value="Unassembled WGS sequence"/>
</dbReference>
<keyword evidence="7" id="KW-0503">Monooxygenase</keyword>
<evidence type="ECO:0000313" key="11">
    <source>
        <dbReference type="Proteomes" id="UP000027997"/>
    </source>
</evidence>
<keyword evidence="6" id="KW-0560">Oxidoreductase</keyword>
<evidence type="ECO:0000256" key="3">
    <source>
        <dbReference type="ARBA" id="ARBA00005349"/>
    </source>
</evidence>
<dbReference type="eggNOG" id="COG0654">
    <property type="taxonomic scope" value="Bacteria"/>
</dbReference>
<dbReference type="InterPro" id="IPR018168">
    <property type="entry name" value="Ubi_Hdrlase_CS"/>
</dbReference>
<dbReference type="GO" id="GO:0071949">
    <property type="term" value="F:FAD binding"/>
    <property type="evidence" value="ECO:0007669"/>
    <property type="project" value="InterPro"/>
</dbReference>
<reference evidence="10 11" key="1">
    <citation type="submission" date="2014-06" db="EMBL/GenBank/DDBJ databases">
        <title>Whole Genome Sequences of Three Symbiotic Endozoicomonas Bacteria.</title>
        <authorList>
            <person name="Neave M.J."/>
            <person name="Apprill A."/>
            <person name="Voolstra C.R."/>
        </authorList>
    </citation>
    <scope>NUCLEOTIDE SEQUENCE [LARGE SCALE GENOMIC DNA]</scope>
    <source>
        <strain evidence="10 11">DSM 22380</strain>
    </source>
</reference>
<keyword evidence="4" id="KW-0285">Flavoprotein</keyword>
<evidence type="ECO:0000256" key="8">
    <source>
        <dbReference type="ARBA" id="ARBA00065734"/>
    </source>
</evidence>
<comment type="caution">
    <text evidence="10">The sequence shown here is derived from an EMBL/GenBank/DDBJ whole genome shotgun (WGS) entry which is preliminary data.</text>
</comment>
<evidence type="ECO:0000256" key="6">
    <source>
        <dbReference type="ARBA" id="ARBA00023002"/>
    </source>
</evidence>
<evidence type="ECO:0000256" key="5">
    <source>
        <dbReference type="ARBA" id="ARBA00022827"/>
    </source>
</evidence>
<dbReference type="UniPathway" id="UPA00232"/>
<comment type="pathway">
    <text evidence="2">Cofactor biosynthesis; ubiquinone biosynthesis.</text>
</comment>
<dbReference type="FunFam" id="3.50.50.60:FF:000021">
    <property type="entry name" value="Ubiquinone biosynthesis monooxygenase COQ6"/>
    <property type="match status" value="1"/>
</dbReference>